<dbReference type="SUPFAM" id="SSF52833">
    <property type="entry name" value="Thioredoxin-like"/>
    <property type="match status" value="1"/>
</dbReference>
<feature type="domain" description="GST C-terminal" evidence="2">
    <location>
        <begin position="87"/>
        <end position="215"/>
    </location>
</feature>
<dbReference type="AlphaFoldDB" id="A0A7W6FXV6"/>
<dbReference type="InterPro" id="IPR036282">
    <property type="entry name" value="Glutathione-S-Trfase_C_sf"/>
</dbReference>
<dbReference type="RefSeq" id="WP_183616305.1">
    <property type="nucleotide sequence ID" value="NZ_JACIDY010000002.1"/>
</dbReference>
<evidence type="ECO:0000259" key="2">
    <source>
        <dbReference type="PROSITE" id="PS50405"/>
    </source>
</evidence>
<feature type="domain" description="GST N-terminal" evidence="1">
    <location>
        <begin position="1"/>
        <end position="81"/>
    </location>
</feature>
<comment type="caution">
    <text evidence="3">The sequence shown here is derived from an EMBL/GenBank/DDBJ whole genome shotgun (WGS) entry which is preliminary data.</text>
</comment>
<dbReference type="Pfam" id="PF14497">
    <property type="entry name" value="GST_C_3"/>
    <property type="match status" value="1"/>
</dbReference>
<dbReference type="PROSITE" id="PS50405">
    <property type="entry name" value="GST_CTER"/>
    <property type="match status" value="1"/>
</dbReference>
<dbReference type="EMBL" id="JACIDY010000002">
    <property type="protein sequence ID" value="MBB3939601.1"/>
    <property type="molecule type" value="Genomic_DNA"/>
</dbReference>
<dbReference type="SUPFAM" id="SSF47616">
    <property type="entry name" value="GST C-terminal domain-like"/>
    <property type="match status" value="1"/>
</dbReference>
<dbReference type="SFLD" id="SFLDG00358">
    <property type="entry name" value="Main_(cytGST)"/>
    <property type="match status" value="1"/>
</dbReference>
<dbReference type="Proteomes" id="UP000561459">
    <property type="component" value="Unassembled WGS sequence"/>
</dbReference>
<accession>A0A7W6FXV6</accession>
<dbReference type="Pfam" id="PF02798">
    <property type="entry name" value="GST_N"/>
    <property type="match status" value="1"/>
</dbReference>
<reference evidence="3 4" key="1">
    <citation type="submission" date="2020-08" db="EMBL/GenBank/DDBJ databases">
        <title>Genomic Encyclopedia of Type Strains, Phase IV (KMG-IV): sequencing the most valuable type-strain genomes for metagenomic binning, comparative biology and taxonomic classification.</title>
        <authorList>
            <person name="Goeker M."/>
        </authorList>
    </citation>
    <scope>NUCLEOTIDE SEQUENCE [LARGE SCALE GENOMIC DNA]</scope>
    <source>
        <strain evidence="3 4">DSM 27568</strain>
    </source>
</reference>
<organism evidence="3 4">
    <name type="scientific">Novosphingobium fluoreni</name>
    <dbReference type="NCBI Taxonomy" id="1391222"/>
    <lineage>
        <taxon>Bacteria</taxon>
        <taxon>Pseudomonadati</taxon>
        <taxon>Pseudomonadota</taxon>
        <taxon>Alphaproteobacteria</taxon>
        <taxon>Sphingomonadales</taxon>
        <taxon>Sphingomonadaceae</taxon>
        <taxon>Novosphingobium</taxon>
    </lineage>
</organism>
<keyword evidence="3" id="KW-0808">Transferase</keyword>
<dbReference type="SFLD" id="SFLDS00019">
    <property type="entry name" value="Glutathione_Transferase_(cytos"/>
    <property type="match status" value="1"/>
</dbReference>
<evidence type="ECO:0000313" key="3">
    <source>
        <dbReference type="EMBL" id="MBB3939601.1"/>
    </source>
</evidence>
<dbReference type="EC" id="2.5.1.18" evidence="3"/>
<dbReference type="SFLD" id="SFLDG01150">
    <property type="entry name" value="Main.1:_Beta-like"/>
    <property type="match status" value="1"/>
</dbReference>
<dbReference type="PANTHER" id="PTHR44051:SF8">
    <property type="entry name" value="GLUTATHIONE S-TRANSFERASE GSTA"/>
    <property type="match status" value="1"/>
</dbReference>
<dbReference type="InterPro" id="IPR036249">
    <property type="entry name" value="Thioredoxin-like_sf"/>
</dbReference>
<dbReference type="PROSITE" id="PS50404">
    <property type="entry name" value="GST_NTER"/>
    <property type="match status" value="1"/>
</dbReference>
<dbReference type="CDD" id="cd03057">
    <property type="entry name" value="GST_N_Beta"/>
    <property type="match status" value="1"/>
</dbReference>
<dbReference type="InterPro" id="IPR004045">
    <property type="entry name" value="Glutathione_S-Trfase_N"/>
</dbReference>
<keyword evidence="4" id="KW-1185">Reference proteome</keyword>
<evidence type="ECO:0000259" key="1">
    <source>
        <dbReference type="PROSITE" id="PS50404"/>
    </source>
</evidence>
<dbReference type="InterPro" id="IPR010987">
    <property type="entry name" value="Glutathione-S-Trfase_C-like"/>
</dbReference>
<dbReference type="PANTHER" id="PTHR44051">
    <property type="entry name" value="GLUTATHIONE S-TRANSFERASE-RELATED"/>
    <property type="match status" value="1"/>
</dbReference>
<protein>
    <submittedName>
        <fullName evidence="3">Glutathione S-transferase</fullName>
        <ecNumber evidence="3">2.5.1.18</ecNumber>
    </submittedName>
</protein>
<dbReference type="GO" id="GO:0004364">
    <property type="term" value="F:glutathione transferase activity"/>
    <property type="evidence" value="ECO:0007669"/>
    <property type="project" value="UniProtKB-EC"/>
</dbReference>
<name>A0A7W6FXV6_9SPHN</name>
<dbReference type="Gene3D" id="3.40.30.10">
    <property type="entry name" value="Glutaredoxin"/>
    <property type="match status" value="1"/>
</dbReference>
<sequence length="243" mass="26443">MPMKFFYAPGACPVASHITLEECGAQYEGIAVNVLKGDTSTPEFLAISPRGFVPVLVTDEGPITENVAIMAYLAQTFPEAGLLPAQTPFGLATVNAFNSFLATTIHITLRHFSRPRMFADGEVAHAALRAKVPEMLNYYFGKVEDILKDGRPFVHGDRYTTSDPYLFIYSSYLHWPTDRCDMSAIPHVLAHRERVLARPATQRVLALEGIPDPALLGGEKSQIVLDAPGVMPARADGGTSALL</sequence>
<dbReference type="InterPro" id="IPR004046">
    <property type="entry name" value="GST_C"/>
</dbReference>
<dbReference type="InterPro" id="IPR040079">
    <property type="entry name" value="Glutathione_S-Trfase"/>
</dbReference>
<gene>
    <name evidence="3" type="ORF">GGR39_001241</name>
</gene>
<dbReference type="Gene3D" id="1.20.1050.10">
    <property type="match status" value="1"/>
</dbReference>
<proteinExistence type="predicted"/>
<evidence type="ECO:0000313" key="4">
    <source>
        <dbReference type="Proteomes" id="UP000561459"/>
    </source>
</evidence>